<organism evidence="1 2">
    <name type="scientific">Paramecium pentaurelia</name>
    <dbReference type="NCBI Taxonomy" id="43138"/>
    <lineage>
        <taxon>Eukaryota</taxon>
        <taxon>Sar</taxon>
        <taxon>Alveolata</taxon>
        <taxon>Ciliophora</taxon>
        <taxon>Intramacronucleata</taxon>
        <taxon>Oligohymenophorea</taxon>
        <taxon>Peniculida</taxon>
        <taxon>Parameciidae</taxon>
        <taxon>Paramecium</taxon>
    </lineage>
</organism>
<dbReference type="AlphaFoldDB" id="A0A8S1X3K8"/>
<proteinExistence type="predicted"/>
<dbReference type="EMBL" id="CAJJDO010000108">
    <property type="protein sequence ID" value="CAD8195165.1"/>
    <property type="molecule type" value="Genomic_DNA"/>
</dbReference>
<reference evidence="1" key="1">
    <citation type="submission" date="2021-01" db="EMBL/GenBank/DDBJ databases">
        <authorList>
            <consortium name="Genoscope - CEA"/>
            <person name="William W."/>
        </authorList>
    </citation>
    <scope>NUCLEOTIDE SEQUENCE</scope>
</reference>
<dbReference type="Proteomes" id="UP000689195">
    <property type="component" value="Unassembled WGS sequence"/>
</dbReference>
<evidence type="ECO:0000313" key="2">
    <source>
        <dbReference type="Proteomes" id="UP000689195"/>
    </source>
</evidence>
<sequence>MIKFINKSNFQTLFQRVKELTGITVQVFISFNSQTLCILDLEDLMILIFGLMIHQQARIMIDFLI</sequence>
<protein>
    <submittedName>
        <fullName evidence="1">Uncharacterized protein</fullName>
    </submittedName>
</protein>
<comment type="caution">
    <text evidence="1">The sequence shown here is derived from an EMBL/GenBank/DDBJ whole genome shotgun (WGS) entry which is preliminary data.</text>
</comment>
<accession>A0A8S1X3K8</accession>
<evidence type="ECO:0000313" key="1">
    <source>
        <dbReference type="EMBL" id="CAD8195165.1"/>
    </source>
</evidence>
<gene>
    <name evidence="1" type="ORF">PPENT_87.1.T1080157</name>
</gene>
<name>A0A8S1X3K8_9CILI</name>
<keyword evidence="2" id="KW-1185">Reference proteome</keyword>